<dbReference type="EMBL" id="BOOU01000054">
    <property type="protein sequence ID" value="GII79118.1"/>
    <property type="molecule type" value="Genomic_DNA"/>
</dbReference>
<keyword evidence="3" id="KW-1185">Reference proteome</keyword>
<organism evidence="2 3">
    <name type="scientific">Sphaerisporangium rufum</name>
    <dbReference type="NCBI Taxonomy" id="1381558"/>
    <lineage>
        <taxon>Bacteria</taxon>
        <taxon>Bacillati</taxon>
        <taxon>Actinomycetota</taxon>
        <taxon>Actinomycetes</taxon>
        <taxon>Streptosporangiales</taxon>
        <taxon>Streptosporangiaceae</taxon>
        <taxon>Sphaerisporangium</taxon>
    </lineage>
</organism>
<protein>
    <recommendedName>
        <fullName evidence="1">Aminoglycoside phosphotransferase domain-containing protein</fullName>
    </recommendedName>
</protein>
<comment type="caution">
    <text evidence="2">The sequence shown here is derived from an EMBL/GenBank/DDBJ whole genome shotgun (WGS) entry which is preliminary data.</text>
</comment>
<feature type="domain" description="Aminoglycoside phosphotransferase" evidence="1">
    <location>
        <begin position="64"/>
        <end position="255"/>
    </location>
</feature>
<evidence type="ECO:0000313" key="2">
    <source>
        <dbReference type="EMBL" id="GII79118.1"/>
    </source>
</evidence>
<proteinExistence type="predicted"/>
<dbReference type="Pfam" id="PF01636">
    <property type="entry name" value="APH"/>
    <property type="match status" value="1"/>
</dbReference>
<sequence length="322" mass="34643">MPETDDSSHPPLGATAIRPAWVELPEGLREFIAGRLGADVVAAEVQGGGFTPGVAARLRLAGGERVFVKAIPDDHVLAAKYRTEALAAARLPRAAPAPRLRWHDTAAGWFVLAFDDIHGRHPRLSPGSPDIPLVTAALAIMGETLTPCPLDGLPQASAGRARMLRGWRELAGATPPDLGEWERHHLPALADLEELWPAHADGDTLVHGDIRPDNLLITHHGTAYVVDWAQPCQGAAWQDVTDLIPHMIMAGHTPGAAEKTLVGIPTWDLVPAHVITSYAASFAGYWTRSSRLPAPPAVPHLRAYQRRAAAAAIAWTKYRTGW</sequence>
<dbReference type="Gene3D" id="3.90.1200.10">
    <property type="match status" value="1"/>
</dbReference>
<dbReference type="InterPro" id="IPR011009">
    <property type="entry name" value="Kinase-like_dom_sf"/>
</dbReference>
<accession>A0A919R4T5</accession>
<dbReference type="SUPFAM" id="SSF56112">
    <property type="entry name" value="Protein kinase-like (PK-like)"/>
    <property type="match status" value="1"/>
</dbReference>
<reference evidence="2" key="1">
    <citation type="submission" date="2021-01" db="EMBL/GenBank/DDBJ databases">
        <title>Whole genome shotgun sequence of Sphaerisporangium rufum NBRC 109079.</title>
        <authorList>
            <person name="Komaki H."/>
            <person name="Tamura T."/>
        </authorList>
    </citation>
    <scope>NUCLEOTIDE SEQUENCE</scope>
    <source>
        <strain evidence="2">NBRC 109079</strain>
    </source>
</reference>
<evidence type="ECO:0000259" key="1">
    <source>
        <dbReference type="Pfam" id="PF01636"/>
    </source>
</evidence>
<dbReference type="AlphaFoldDB" id="A0A919R4T5"/>
<name>A0A919R4T5_9ACTN</name>
<dbReference type="RefSeq" id="WP_203988866.1">
    <property type="nucleotide sequence ID" value="NZ_BOOU01000054.1"/>
</dbReference>
<evidence type="ECO:0000313" key="3">
    <source>
        <dbReference type="Proteomes" id="UP000655287"/>
    </source>
</evidence>
<dbReference type="InterPro" id="IPR002575">
    <property type="entry name" value="Aminoglycoside_PTrfase"/>
</dbReference>
<gene>
    <name evidence="2" type="ORF">Sru01_41000</name>
</gene>
<dbReference type="Proteomes" id="UP000655287">
    <property type="component" value="Unassembled WGS sequence"/>
</dbReference>